<dbReference type="Proteomes" id="UP000276223">
    <property type="component" value="Unassembled WGS sequence"/>
</dbReference>
<keyword evidence="2" id="KW-1185">Reference proteome</keyword>
<dbReference type="AlphaFoldDB" id="A0A3N1VFB2"/>
<dbReference type="Gene3D" id="1.20.141.10">
    <property type="entry name" value="Chitosanase, subunit A, domain 1"/>
    <property type="match status" value="1"/>
</dbReference>
<dbReference type="GO" id="GO:0005576">
    <property type="term" value="C:extracellular region"/>
    <property type="evidence" value="ECO:0007669"/>
    <property type="project" value="InterPro"/>
</dbReference>
<dbReference type="InterPro" id="IPR023346">
    <property type="entry name" value="Lysozyme-like_dom_sf"/>
</dbReference>
<reference evidence="1 2" key="1">
    <citation type="submission" date="2018-11" db="EMBL/GenBank/DDBJ databases">
        <title>Genomic Encyclopedia of Type Strains, Phase IV (KMG-IV): sequencing the most valuable type-strain genomes for metagenomic binning, comparative biology and taxonomic classification.</title>
        <authorList>
            <person name="Goeker M."/>
        </authorList>
    </citation>
    <scope>NUCLEOTIDE SEQUENCE [LARGE SCALE GENOMIC DNA]</scope>
    <source>
        <strain evidence="1 2">DSM 22027</strain>
    </source>
</reference>
<comment type="caution">
    <text evidence="1">The sequence shown here is derived from an EMBL/GenBank/DDBJ whole genome shotgun (WGS) entry which is preliminary data.</text>
</comment>
<dbReference type="InterPro" id="IPR000400">
    <property type="entry name" value="Glyco_hydro_46"/>
</dbReference>
<accession>A0A3N1VFB2</accession>
<evidence type="ECO:0000313" key="2">
    <source>
        <dbReference type="Proteomes" id="UP000276223"/>
    </source>
</evidence>
<dbReference type="Pfam" id="PF01374">
    <property type="entry name" value="Glyco_hydro_46"/>
    <property type="match status" value="1"/>
</dbReference>
<proteinExistence type="predicted"/>
<name>A0A3N1VFB2_9BACT</name>
<sequence>MRNYCAVSDAAFGSELSIYLDRLAHRDRSLNFDDRPKGLLREAGQDPVMRDCQDRFFDRIYWEPSLTSSTNLHITSALGVSVVYDSRVHGSWLRLRDLTTAQLGSPSDVGEKA</sequence>
<protein>
    <submittedName>
        <fullName evidence="1">Glycosyl hydrolase family 46</fullName>
    </submittedName>
</protein>
<dbReference type="GO" id="GO:0016977">
    <property type="term" value="F:chitosanase activity"/>
    <property type="evidence" value="ECO:0007669"/>
    <property type="project" value="InterPro"/>
</dbReference>
<dbReference type="EMBL" id="RJVA01000010">
    <property type="protein sequence ID" value="ROR01524.1"/>
    <property type="molecule type" value="Genomic_DNA"/>
</dbReference>
<dbReference type="GO" id="GO:0005975">
    <property type="term" value="P:carbohydrate metabolic process"/>
    <property type="evidence" value="ECO:0007669"/>
    <property type="project" value="InterPro"/>
</dbReference>
<dbReference type="RefSeq" id="WP_245994285.1">
    <property type="nucleotide sequence ID" value="NZ_RJVA01000010.1"/>
</dbReference>
<gene>
    <name evidence="1" type="ORF">EDC27_0701</name>
</gene>
<evidence type="ECO:0000313" key="1">
    <source>
        <dbReference type="EMBL" id="ROR01524.1"/>
    </source>
</evidence>
<organism evidence="1 2">
    <name type="scientific">Desulfosoma caldarium</name>
    <dbReference type="NCBI Taxonomy" id="610254"/>
    <lineage>
        <taxon>Bacteria</taxon>
        <taxon>Pseudomonadati</taxon>
        <taxon>Thermodesulfobacteriota</taxon>
        <taxon>Syntrophobacteria</taxon>
        <taxon>Syntrophobacterales</taxon>
        <taxon>Syntrophobacteraceae</taxon>
        <taxon>Desulfosoma</taxon>
    </lineage>
</organism>
<dbReference type="SUPFAM" id="SSF53955">
    <property type="entry name" value="Lysozyme-like"/>
    <property type="match status" value="1"/>
</dbReference>
<keyword evidence="1" id="KW-0378">Hydrolase</keyword>